<accession>A0A8A0RK01</accession>
<dbReference type="Proteomes" id="UP000662904">
    <property type="component" value="Chromosome"/>
</dbReference>
<name>A0A8A0RK01_9FIRM</name>
<evidence type="ECO:0000313" key="1">
    <source>
        <dbReference type="EMBL" id="QSQ07958.1"/>
    </source>
</evidence>
<gene>
    <name evidence="1" type="ORF">H0A61_00277</name>
</gene>
<protein>
    <submittedName>
        <fullName evidence="1">Uncharacterized protein</fullName>
    </submittedName>
</protein>
<evidence type="ECO:0000313" key="2">
    <source>
        <dbReference type="Proteomes" id="UP000662904"/>
    </source>
</evidence>
<dbReference type="KEGG" id="kme:H0A61_00277"/>
<sequence length="41" mass="4879">MKITDVVKIINKMGLSWFAFRISYELKRKTGIMLLKKVSYK</sequence>
<proteinExistence type="predicted"/>
<dbReference type="AlphaFoldDB" id="A0A8A0RK01"/>
<keyword evidence="2" id="KW-1185">Reference proteome</keyword>
<organism evidence="1 2">
    <name type="scientific">Koleobacter methoxysyntrophicus</name>
    <dbReference type="NCBI Taxonomy" id="2751313"/>
    <lineage>
        <taxon>Bacteria</taxon>
        <taxon>Bacillati</taxon>
        <taxon>Bacillota</taxon>
        <taxon>Clostridia</taxon>
        <taxon>Koleobacterales</taxon>
        <taxon>Koleobacteraceae</taxon>
        <taxon>Koleobacter</taxon>
    </lineage>
</organism>
<dbReference type="EMBL" id="CP059066">
    <property type="protein sequence ID" value="QSQ07958.1"/>
    <property type="molecule type" value="Genomic_DNA"/>
</dbReference>
<reference evidence="1" key="1">
    <citation type="submission" date="2020-07" db="EMBL/GenBank/DDBJ databases">
        <title>Koleobacter methoxysyntrophicus gen. nov., sp. nov., a novel anaerobic bacterium isolated from deep subsurface oil field and proposal of Koleobacterales ord. nov. in the phylum Firmicutes.</title>
        <authorList>
            <person name="Sakamoto S."/>
            <person name="Tamaki H."/>
        </authorList>
    </citation>
    <scope>NUCLEOTIDE SEQUENCE</scope>
    <source>
        <strain evidence="1">NRmbB1</strain>
    </source>
</reference>